<gene>
    <name evidence="2" type="ORF">AZ78_5177</name>
</gene>
<organism evidence="2 3">
    <name type="scientific">Lysobacter capsici AZ78</name>
    <dbReference type="NCBI Taxonomy" id="1444315"/>
    <lineage>
        <taxon>Bacteria</taxon>
        <taxon>Pseudomonadati</taxon>
        <taxon>Pseudomonadota</taxon>
        <taxon>Gammaproteobacteria</taxon>
        <taxon>Lysobacterales</taxon>
        <taxon>Lysobacteraceae</taxon>
        <taxon>Lysobacter</taxon>
    </lineage>
</organism>
<evidence type="ECO:0000256" key="1">
    <source>
        <dbReference type="SAM" id="MobiDB-lite"/>
    </source>
</evidence>
<protein>
    <submittedName>
        <fullName evidence="2">Uncharacterized protein</fullName>
    </submittedName>
</protein>
<keyword evidence="3" id="KW-1185">Reference proteome</keyword>
<sequence length="160" mass="16991">MAATARLPKALLCVTAVILIALAWKPWHKDPPAYSRDASTPATASTPADSPKPAATAAETAPVMTTTMRAAAVAAEHTRSASAQAQPPRNYTGPDGKQHEIVYNQGLNLSPGAREQLKRELLAQMRKQPEAVSRIYQISPADIAAVVAGTKAFPEKLLDQ</sequence>
<accession>A0A125TZG0</accession>
<proteinExistence type="predicted"/>
<feature type="region of interest" description="Disordered" evidence="1">
    <location>
        <begin position="30"/>
        <end position="99"/>
    </location>
</feature>
<comment type="caution">
    <text evidence="2">The sequence shown here is derived from an EMBL/GenBank/DDBJ whole genome shotgun (WGS) entry which is preliminary data.</text>
</comment>
<dbReference type="EMBL" id="JAJA02000003">
    <property type="protein sequence ID" value="KWS02044.1"/>
    <property type="molecule type" value="Genomic_DNA"/>
</dbReference>
<dbReference type="AlphaFoldDB" id="A0A125TZG0"/>
<evidence type="ECO:0000313" key="3">
    <source>
        <dbReference type="Proteomes" id="UP000023435"/>
    </source>
</evidence>
<feature type="compositionally biased region" description="Low complexity" evidence="1">
    <location>
        <begin position="35"/>
        <end position="83"/>
    </location>
</feature>
<reference evidence="2 3" key="1">
    <citation type="journal article" date="2014" name="Genome Announc.">
        <title>Draft Genome Sequence of Lysobacter capsici AZ78, a Bacterium Antagonistic to Plant-Pathogenic Oomycetes.</title>
        <authorList>
            <person name="Puopolo G."/>
            <person name="Sonego P."/>
            <person name="Engelen K."/>
            <person name="Pertot I."/>
        </authorList>
    </citation>
    <scope>NUCLEOTIDE SEQUENCE [LARGE SCALE GENOMIC DNA]</scope>
    <source>
        <strain evidence="2 3">AZ78</strain>
    </source>
</reference>
<evidence type="ECO:0000313" key="2">
    <source>
        <dbReference type="EMBL" id="KWS02044.1"/>
    </source>
</evidence>
<dbReference type="Proteomes" id="UP000023435">
    <property type="component" value="Unassembled WGS sequence"/>
</dbReference>
<name>A0A125TZG0_9GAMM</name>